<reference evidence="4 5" key="1">
    <citation type="journal article" date="2022" name="Nat. Genet.">
        <title>Improved pea reference genome and pan-genome highlight genomic features and evolutionary characteristics.</title>
        <authorList>
            <person name="Yang T."/>
            <person name="Liu R."/>
            <person name="Luo Y."/>
            <person name="Hu S."/>
            <person name="Wang D."/>
            <person name="Wang C."/>
            <person name="Pandey M.K."/>
            <person name="Ge S."/>
            <person name="Xu Q."/>
            <person name="Li N."/>
            <person name="Li G."/>
            <person name="Huang Y."/>
            <person name="Saxena R.K."/>
            <person name="Ji Y."/>
            <person name="Li M."/>
            <person name="Yan X."/>
            <person name="He Y."/>
            <person name="Liu Y."/>
            <person name="Wang X."/>
            <person name="Xiang C."/>
            <person name="Varshney R.K."/>
            <person name="Ding H."/>
            <person name="Gao S."/>
            <person name="Zong X."/>
        </authorList>
    </citation>
    <scope>NUCLEOTIDE SEQUENCE [LARGE SCALE GENOMIC DNA]</scope>
    <source>
        <strain evidence="4 5">cv. Zhongwan 6</strain>
    </source>
</reference>
<dbReference type="Gene3D" id="1.25.70.10">
    <property type="entry name" value="Transcription termination factor 3, mitochondrial"/>
    <property type="match status" value="2"/>
</dbReference>
<keyword evidence="2" id="KW-0806">Transcription termination</keyword>
<dbReference type="EMBL" id="JAMSHJ010000004">
    <property type="protein sequence ID" value="KAI5415793.1"/>
    <property type="molecule type" value="Genomic_DNA"/>
</dbReference>
<dbReference type="GO" id="GO:0006353">
    <property type="term" value="P:DNA-templated transcription termination"/>
    <property type="evidence" value="ECO:0007669"/>
    <property type="project" value="UniProtKB-KW"/>
</dbReference>
<dbReference type="FunFam" id="1.25.70.10:FF:000001">
    <property type="entry name" value="Mitochondrial transcription termination factor-like"/>
    <property type="match status" value="1"/>
</dbReference>
<keyword evidence="5" id="KW-1185">Reference proteome</keyword>
<gene>
    <name evidence="4" type="ORF">KIW84_041003</name>
</gene>
<comment type="caution">
    <text evidence="4">The sequence shown here is derived from an EMBL/GenBank/DDBJ whole genome shotgun (WGS) entry which is preliminary data.</text>
</comment>
<name>A0A9D5ANS5_PEA</name>
<keyword evidence="2" id="KW-0804">Transcription</keyword>
<protein>
    <recommendedName>
        <fullName evidence="6">mTERF protein</fullName>
    </recommendedName>
</protein>
<keyword evidence="2" id="KW-0805">Transcription regulation</keyword>
<dbReference type="InterPro" id="IPR003690">
    <property type="entry name" value="MTERF"/>
</dbReference>
<evidence type="ECO:0000313" key="4">
    <source>
        <dbReference type="EMBL" id="KAI5415793.1"/>
    </source>
</evidence>
<dbReference type="PANTHER" id="PTHR13068">
    <property type="entry name" value="CGI-12 PROTEIN-RELATED"/>
    <property type="match status" value="1"/>
</dbReference>
<dbReference type="EMBL" id="JAMSHJ010000004">
    <property type="protein sequence ID" value="KAI5415794.1"/>
    <property type="molecule type" value="Genomic_DNA"/>
</dbReference>
<evidence type="ECO:0000256" key="3">
    <source>
        <dbReference type="ARBA" id="ARBA00022946"/>
    </source>
</evidence>
<comment type="similarity">
    <text evidence="1">Belongs to the mTERF family.</text>
</comment>
<keyword evidence="3" id="KW-0809">Transit peptide</keyword>
<evidence type="ECO:0008006" key="6">
    <source>
        <dbReference type="Google" id="ProtNLM"/>
    </source>
</evidence>
<dbReference type="SMART" id="SM00733">
    <property type="entry name" value="Mterf"/>
    <property type="match status" value="6"/>
</dbReference>
<dbReference type="AlphaFoldDB" id="A0A9D5ANS5"/>
<organism evidence="4 5">
    <name type="scientific">Pisum sativum</name>
    <name type="common">Garden pea</name>
    <name type="synonym">Lathyrus oleraceus</name>
    <dbReference type="NCBI Taxonomy" id="3888"/>
    <lineage>
        <taxon>Eukaryota</taxon>
        <taxon>Viridiplantae</taxon>
        <taxon>Streptophyta</taxon>
        <taxon>Embryophyta</taxon>
        <taxon>Tracheophyta</taxon>
        <taxon>Spermatophyta</taxon>
        <taxon>Magnoliopsida</taxon>
        <taxon>eudicotyledons</taxon>
        <taxon>Gunneridae</taxon>
        <taxon>Pentapetalae</taxon>
        <taxon>rosids</taxon>
        <taxon>fabids</taxon>
        <taxon>Fabales</taxon>
        <taxon>Fabaceae</taxon>
        <taxon>Papilionoideae</taxon>
        <taxon>50 kb inversion clade</taxon>
        <taxon>NPAAA clade</taxon>
        <taxon>Hologalegina</taxon>
        <taxon>IRL clade</taxon>
        <taxon>Fabeae</taxon>
        <taxon>Lathyrus</taxon>
    </lineage>
</organism>
<dbReference type="InterPro" id="IPR038538">
    <property type="entry name" value="MTERF_sf"/>
</dbReference>
<dbReference type="Gramene" id="Psat04G0100300-T1">
    <property type="protein sequence ID" value="KAI5415793.1"/>
    <property type="gene ID" value="KIW84_041003"/>
</dbReference>
<dbReference type="Pfam" id="PF02536">
    <property type="entry name" value="mTERF"/>
    <property type="match status" value="1"/>
</dbReference>
<evidence type="ECO:0000256" key="2">
    <source>
        <dbReference type="ARBA" id="ARBA00022472"/>
    </source>
</evidence>
<sequence length="416" mass="47027">KSSFHYFFSSLLKWHSFSKFEVASRLNQTRLRTTTAIAAIGRISDLMFHYHRLRTLLYTQTPKCHLLHRTTSFNPFSTATSDSTQQSFTVSYLINSFGLSPQEALKASKRLRFTTPEKPNSVIAFFKTHGFSNPQIQSIVLKAPTLLSSNPTKTILPKFQFLASKGASPSDIAATVARSPHFLGSSLKRIVPSFDLVRSFCPSDQKAITSIIVCPSSISDIRMKPNLQFLLDSGVTPSSIYRLLCSRPSVICSSDLRKAVEEIKGLGFDTSKYNFCVALLAKRAISKSQWDAKVDALKSWGCSEEVIFEAFKRQPNFMLRSPDKLNAVMRFWVEELGWDPSLLLAAPDLFGFSIEKRFIPRASVVKYLLSNGLMKKDASLVTPFYLSDELFLQRYVKRFEDEEASRLLKLYQGNEQ</sequence>
<proteinExistence type="inferred from homology"/>
<evidence type="ECO:0000256" key="1">
    <source>
        <dbReference type="ARBA" id="ARBA00007692"/>
    </source>
</evidence>
<dbReference type="PANTHER" id="PTHR13068:SF172">
    <property type="entry name" value="TRANSCRIPTION TERMINATION FACTOR FAMILY PROTEIN"/>
    <property type="match status" value="1"/>
</dbReference>
<evidence type="ECO:0000313" key="5">
    <source>
        <dbReference type="Proteomes" id="UP001058974"/>
    </source>
</evidence>
<feature type="non-terminal residue" evidence="4">
    <location>
        <position position="1"/>
    </location>
</feature>
<dbReference type="Proteomes" id="UP001058974">
    <property type="component" value="Chromosome 4"/>
</dbReference>
<dbReference type="GO" id="GO:0003676">
    <property type="term" value="F:nucleic acid binding"/>
    <property type="evidence" value="ECO:0007669"/>
    <property type="project" value="InterPro"/>
</dbReference>
<dbReference type="Gramene" id="Psat04G0100300-T2">
    <property type="protein sequence ID" value="KAI5415794.1"/>
    <property type="gene ID" value="KIW84_041003"/>
</dbReference>
<accession>A0A9D5ANS5</accession>